<dbReference type="GO" id="GO:0005829">
    <property type="term" value="C:cytosol"/>
    <property type="evidence" value="ECO:0007669"/>
    <property type="project" value="TreeGrafter"/>
</dbReference>
<gene>
    <name evidence="1" type="ORF">METZ01_LOCUS178386</name>
</gene>
<dbReference type="Gene3D" id="2.60.120.10">
    <property type="entry name" value="Jelly Rolls"/>
    <property type="match status" value="1"/>
</dbReference>
<evidence type="ECO:0008006" key="2">
    <source>
        <dbReference type="Google" id="ProtNLM"/>
    </source>
</evidence>
<reference evidence="1" key="1">
    <citation type="submission" date="2018-05" db="EMBL/GenBank/DDBJ databases">
        <authorList>
            <person name="Lanie J.A."/>
            <person name="Ng W.-L."/>
            <person name="Kazmierczak K.M."/>
            <person name="Andrzejewski T.M."/>
            <person name="Davidsen T.M."/>
            <person name="Wayne K.J."/>
            <person name="Tettelin H."/>
            <person name="Glass J.I."/>
            <person name="Rusch D."/>
            <person name="Podicherti R."/>
            <person name="Tsui H.-C.T."/>
            <person name="Winkler M.E."/>
        </authorList>
    </citation>
    <scope>NUCLEOTIDE SEQUENCE</scope>
</reference>
<dbReference type="CDD" id="cd00438">
    <property type="entry name" value="cupin_RmlC"/>
    <property type="match status" value="1"/>
</dbReference>
<dbReference type="AlphaFoldDB" id="A0A382CI96"/>
<dbReference type="Pfam" id="PF00908">
    <property type="entry name" value="dTDP_sugar_isom"/>
    <property type="match status" value="1"/>
</dbReference>
<dbReference type="InterPro" id="IPR000888">
    <property type="entry name" value="RmlC-like"/>
</dbReference>
<dbReference type="InterPro" id="IPR011051">
    <property type="entry name" value="RmlC_Cupin_sf"/>
</dbReference>
<evidence type="ECO:0000313" key="1">
    <source>
        <dbReference type="EMBL" id="SVB25532.1"/>
    </source>
</evidence>
<dbReference type="GO" id="GO:0000271">
    <property type="term" value="P:polysaccharide biosynthetic process"/>
    <property type="evidence" value="ECO:0007669"/>
    <property type="project" value="TreeGrafter"/>
</dbReference>
<dbReference type="PANTHER" id="PTHR21047">
    <property type="entry name" value="DTDP-6-DEOXY-D-GLUCOSE-3,5 EPIMERASE"/>
    <property type="match status" value="1"/>
</dbReference>
<dbReference type="EMBL" id="UINC01034536">
    <property type="protein sequence ID" value="SVB25532.1"/>
    <property type="molecule type" value="Genomic_DNA"/>
</dbReference>
<organism evidence="1">
    <name type="scientific">marine metagenome</name>
    <dbReference type="NCBI Taxonomy" id="408172"/>
    <lineage>
        <taxon>unclassified sequences</taxon>
        <taxon>metagenomes</taxon>
        <taxon>ecological metagenomes</taxon>
    </lineage>
</organism>
<dbReference type="GO" id="GO:0008830">
    <property type="term" value="F:dTDP-4-dehydrorhamnose 3,5-epimerase activity"/>
    <property type="evidence" value="ECO:0007669"/>
    <property type="project" value="InterPro"/>
</dbReference>
<dbReference type="SUPFAM" id="SSF51182">
    <property type="entry name" value="RmlC-like cupins"/>
    <property type="match status" value="1"/>
</dbReference>
<accession>A0A382CI96</accession>
<dbReference type="PANTHER" id="PTHR21047:SF2">
    <property type="entry name" value="THYMIDINE DIPHOSPHO-4-KETO-RHAMNOSE 3,5-EPIMERASE"/>
    <property type="match status" value="1"/>
</dbReference>
<sequence>MSFHFDHLHIPEVIRITPTRHGDHRGFFSETYRASAFQGAGIHDVFLQDNHAYSSRGVLRGLHYQVSPGAQAKLIRVTRGKVFDVAVDLRAGSPTFGCWVGEVLSAKNSVILYIPEGFAHGYQCLSEKSELVYKVSSEFDSRLDGGIVWDDDTVGISWPLEGPILSERDLALPSLVESTSPFKYSP</sequence>
<proteinExistence type="predicted"/>
<dbReference type="InterPro" id="IPR014710">
    <property type="entry name" value="RmlC-like_jellyroll"/>
</dbReference>
<dbReference type="GO" id="GO:0019305">
    <property type="term" value="P:dTDP-rhamnose biosynthetic process"/>
    <property type="evidence" value="ECO:0007669"/>
    <property type="project" value="TreeGrafter"/>
</dbReference>
<protein>
    <recommendedName>
        <fullName evidence="2">dTDP-4-dehydrorhamnose 3,5-epimerase</fullName>
    </recommendedName>
</protein>
<dbReference type="NCBIfam" id="TIGR01221">
    <property type="entry name" value="rmlC"/>
    <property type="match status" value="1"/>
</dbReference>
<name>A0A382CI96_9ZZZZ</name>